<keyword evidence="7 9" id="KW-0460">Magnesium</keyword>
<dbReference type="PANTHER" id="PTHR34405">
    <property type="entry name" value="CRISPR-ASSOCIATED ENDORIBONUCLEASE CAS2"/>
    <property type="match status" value="1"/>
</dbReference>
<evidence type="ECO:0000256" key="6">
    <source>
        <dbReference type="ARBA" id="ARBA00022801"/>
    </source>
</evidence>
<name>A0AA40SW48_9NOST</name>
<comment type="function">
    <text evidence="9">CRISPR (clustered regularly interspaced short palindromic repeat), is an adaptive immune system that provides protection against mobile genetic elements (viruses, transposable elements and conjugative plasmids). CRISPR clusters contain sequences complementary to antecedent mobile elements and target invading nucleic acids. CRISPR clusters are transcribed and processed into CRISPR RNA (crRNA). Functions as a ssRNA-specific endoribonuclease. Involved in the integration of spacer DNA into the CRISPR cassette.</text>
</comment>
<dbReference type="PIRSF" id="PIRSF032582">
    <property type="entry name" value="Cas2"/>
    <property type="match status" value="1"/>
</dbReference>
<organism evidence="11 12">
    <name type="scientific">Komarekiella delphini-convector SJRDD-AB1</name>
    <dbReference type="NCBI Taxonomy" id="2593771"/>
    <lineage>
        <taxon>Bacteria</taxon>
        <taxon>Bacillati</taxon>
        <taxon>Cyanobacteriota</taxon>
        <taxon>Cyanophyceae</taxon>
        <taxon>Nostocales</taxon>
        <taxon>Nostocaceae</taxon>
        <taxon>Komarekiella</taxon>
        <taxon>Komarekiella delphini-convector</taxon>
    </lineage>
</organism>
<evidence type="ECO:0000256" key="3">
    <source>
        <dbReference type="ARBA" id="ARBA00022722"/>
    </source>
</evidence>
<comment type="subunit">
    <text evidence="9">Homodimer, forms a heterotetramer with a Cas1 homodimer.</text>
</comment>
<evidence type="ECO:0000256" key="2">
    <source>
        <dbReference type="ARBA" id="ARBA00009959"/>
    </source>
</evidence>
<dbReference type="EC" id="3.1.-.-" evidence="9"/>
<protein>
    <recommendedName>
        <fullName evidence="9">CRISPR-associated endoribonuclease Cas2</fullName>
        <ecNumber evidence="9">3.1.-.-</ecNumber>
    </recommendedName>
</protein>
<dbReference type="GO" id="GO:0043571">
    <property type="term" value="P:maintenance of CRISPR repeat elements"/>
    <property type="evidence" value="ECO:0007669"/>
    <property type="project" value="UniProtKB-UniRule"/>
</dbReference>
<evidence type="ECO:0000256" key="9">
    <source>
        <dbReference type="HAMAP-Rule" id="MF_01471"/>
    </source>
</evidence>
<dbReference type="GO" id="GO:0051607">
    <property type="term" value="P:defense response to virus"/>
    <property type="evidence" value="ECO:0007669"/>
    <property type="project" value="UniProtKB-UniRule"/>
</dbReference>
<dbReference type="SUPFAM" id="SSF143430">
    <property type="entry name" value="TTP0101/SSO1404-like"/>
    <property type="match status" value="1"/>
</dbReference>
<comment type="cofactor">
    <cofactor evidence="1 9">
        <name>Mg(2+)</name>
        <dbReference type="ChEBI" id="CHEBI:18420"/>
    </cofactor>
</comment>
<evidence type="ECO:0000313" key="11">
    <source>
        <dbReference type="EMBL" id="MBD6616406.1"/>
    </source>
</evidence>
<dbReference type="GO" id="GO:0046872">
    <property type="term" value="F:metal ion binding"/>
    <property type="evidence" value="ECO:0007669"/>
    <property type="project" value="UniProtKB-UniRule"/>
</dbReference>
<evidence type="ECO:0000256" key="8">
    <source>
        <dbReference type="ARBA" id="ARBA00023118"/>
    </source>
</evidence>
<dbReference type="Proteomes" id="UP001165986">
    <property type="component" value="Unassembled WGS sequence"/>
</dbReference>
<comment type="caution">
    <text evidence="11">The sequence shown here is derived from an EMBL/GenBank/DDBJ whole genome shotgun (WGS) entry which is preliminary data.</text>
</comment>
<dbReference type="Gene3D" id="3.30.70.240">
    <property type="match status" value="1"/>
</dbReference>
<gene>
    <name evidence="9 11" type="primary">cas2</name>
    <name evidence="11" type="ORF">FNW02_11310</name>
</gene>
<evidence type="ECO:0000313" key="12">
    <source>
        <dbReference type="Proteomes" id="UP001165986"/>
    </source>
</evidence>
<keyword evidence="3 9" id="KW-0540">Nuclease</keyword>
<dbReference type="Pfam" id="PF09827">
    <property type="entry name" value="CRISPR_Cas2"/>
    <property type="match status" value="1"/>
</dbReference>
<dbReference type="AlphaFoldDB" id="A0AA40SW48"/>
<reference evidence="11" key="1">
    <citation type="submission" date="2019-07" db="EMBL/GenBank/DDBJ databases">
        <title>Toxilogical consequences of a new and cryptic species of cyanobacteria (Komarekiella delphini-convector) recovered from the epidermis of a bottlenose dolphin and 1500 ft. in the air.</title>
        <authorList>
            <person name="Brown A.O."/>
            <person name="Dvorak P."/>
            <person name="Villanueva C.D."/>
            <person name="Foss A.J."/>
            <person name="Garvey A.D."/>
            <person name="Gibson Q.A."/>
            <person name="Johansen J.R."/>
            <person name="Casamatta D.A."/>
        </authorList>
    </citation>
    <scope>NUCLEOTIDE SEQUENCE</scope>
    <source>
        <strain evidence="11">SJRDD-AB1</strain>
    </source>
</reference>
<keyword evidence="5 9" id="KW-0255">Endonuclease</keyword>
<feature type="binding site" evidence="9">
    <location>
        <position position="9"/>
    </location>
    <ligand>
        <name>Mg(2+)</name>
        <dbReference type="ChEBI" id="CHEBI:18420"/>
        <note>catalytic</note>
    </ligand>
</feature>
<evidence type="ECO:0000256" key="7">
    <source>
        <dbReference type="ARBA" id="ARBA00022842"/>
    </source>
</evidence>
<dbReference type="HAMAP" id="MF_01471">
    <property type="entry name" value="Cas2"/>
    <property type="match status" value="1"/>
</dbReference>
<dbReference type="NCBIfam" id="TIGR01573">
    <property type="entry name" value="cas2"/>
    <property type="match status" value="1"/>
</dbReference>
<dbReference type="InterPro" id="IPR021127">
    <property type="entry name" value="CRISPR_associated_Cas2"/>
</dbReference>
<dbReference type="GO" id="GO:0004521">
    <property type="term" value="F:RNA endonuclease activity"/>
    <property type="evidence" value="ECO:0007669"/>
    <property type="project" value="UniProtKB-UniRule"/>
</dbReference>
<sequence length="93" mass="10953">MFLYVVAYDIPCDKRRKKISDLLEGYGQRVQYSVFECRLSSDKYKELRRRLQKIVKLAEDSLRFYPLSRHTLEQVECWGIGPPVTELPGSLII</sequence>
<comment type="similarity">
    <text evidence="2 9 10">Belongs to the CRISPR-associated endoribonuclease Cas2 protein family.</text>
</comment>
<proteinExistence type="inferred from homology"/>
<accession>A0AA40SW48</accession>
<dbReference type="EMBL" id="VJXY01000010">
    <property type="protein sequence ID" value="MBD6616406.1"/>
    <property type="molecule type" value="Genomic_DNA"/>
</dbReference>
<dbReference type="CDD" id="cd09725">
    <property type="entry name" value="Cas2_I_II_III"/>
    <property type="match status" value="1"/>
</dbReference>
<evidence type="ECO:0000256" key="1">
    <source>
        <dbReference type="ARBA" id="ARBA00001946"/>
    </source>
</evidence>
<dbReference type="GO" id="GO:0016787">
    <property type="term" value="F:hydrolase activity"/>
    <property type="evidence" value="ECO:0007669"/>
    <property type="project" value="UniProtKB-KW"/>
</dbReference>
<dbReference type="RefSeq" id="WP_191757648.1">
    <property type="nucleotide sequence ID" value="NZ_VJXY01000010.1"/>
</dbReference>
<dbReference type="PANTHER" id="PTHR34405:SF3">
    <property type="entry name" value="CRISPR-ASSOCIATED ENDORIBONUCLEASE CAS2 3"/>
    <property type="match status" value="1"/>
</dbReference>
<keyword evidence="6 9" id="KW-0378">Hydrolase</keyword>
<dbReference type="InterPro" id="IPR019199">
    <property type="entry name" value="Virulence_VapD/CRISPR_Cas2"/>
</dbReference>
<keyword evidence="8 9" id="KW-0051">Antiviral defense</keyword>
<keyword evidence="12" id="KW-1185">Reference proteome</keyword>
<evidence type="ECO:0000256" key="10">
    <source>
        <dbReference type="PIRNR" id="PIRNR032582"/>
    </source>
</evidence>
<evidence type="ECO:0000256" key="4">
    <source>
        <dbReference type="ARBA" id="ARBA00022723"/>
    </source>
</evidence>
<evidence type="ECO:0000256" key="5">
    <source>
        <dbReference type="ARBA" id="ARBA00022759"/>
    </source>
</evidence>
<keyword evidence="4 9" id="KW-0479">Metal-binding</keyword>